<protein>
    <submittedName>
        <fullName evidence="1">Uncharacterized protein</fullName>
    </submittedName>
</protein>
<organism evidence="1 2">
    <name type="scientific">Phytophthora aleatoria</name>
    <dbReference type="NCBI Taxonomy" id="2496075"/>
    <lineage>
        <taxon>Eukaryota</taxon>
        <taxon>Sar</taxon>
        <taxon>Stramenopiles</taxon>
        <taxon>Oomycota</taxon>
        <taxon>Peronosporomycetes</taxon>
        <taxon>Peronosporales</taxon>
        <taxon>Peronosporaceae</taxon>
        <taxon>Phytophthora</taxon>
    </lineage>
</organism>
<dbReference type="PANTHER" id="PTHR22931:SF9">
    <property type="entry name" value="PYRUVATE, PHOSPHATE DIKINASE 1, CHLOROPLASTIC"/>
    <property type="match status" value="1"/>
</dbReference>
<dbReference type="Proteomes" id="UP000709295">
    <property type="component" value="Unassembled WGS sequence"/>
</dbReference>
<dbReference type="EMBL" id="JAENGY010002888">
    <property type="protein sequence ID" value="KAG6942954.1"/>
    <property type="molecule type" value="Genomic_DNA"/>
</dbReference>
<reference evidence="1" key="1">
    <citation type="submission" date="2021-01" db="EMBL/GenBank/DDBJ databases">
        <title>Phytophthora aleatoria, a newly-described species from Pinus radiata is distinct from Phytophthora cactorum isolates based on comparative genomics.</title>
        <authorList>
            <person name="Mcdougal R."/>
            <person name="Panda P."/>
            <person name="Williams N."/>
            <person name="Studholme D.J."/>
        </authorList>
    </citation>
    <scope>NUCLEOTIDE SEQUENCE</scope>
    <source>
        <strain evidence="1">NZFS 4037</strain>
    </source>
</reference>
<dbReference type="GO" id="GO:0050242">
    <property type="term" value="F:pyruvate, phosphate dikinase activity"/>
    <property type="evidence" value="ECO:0007669"/>
    <property type="project" value="InterPro"/>
</dbReference>
<dbReference type="AlphaFoldDB" id="A0A8J5I0B0"/>
<gene>
    <name evidence="1" type="ORF">JG688_00017845</name>
</gene>
<name>A0A8J5I0B0_9STRA</name>
<evidence type="ECO:0000313" key="1">
    <source>
        <dbReference type="EMBL" id="KAG6942954.1"/>
    </source>
</evidence>
<evidence type="ECO:0000313" key="2">
    <source>
        <dbReference type="Proteomes" id="UP000709295"/>
    </source>
</evidence>
<sequence>MTSSCDHEHIIYRVDLLSNNVEKGLKLLIDAILNVDLVLEEMEGIKISMRIQVFGSIKKLRQQMKLVKLSFEELVKWMRSAVQVLIKKLAKSAKPEFFSLSTSALMQMAFDMCRDDAQANFLSYYAKYSVLDKDRLETLDQESVGDQVRLVVKLGRGTRRKIELGFCGENSGKP</sequence>
<dbReference type="InterPro" id="IPR010121">
    <property type="entry name" value="Pyruvate_phosphate_dikinase"/>
</dbReference>
<accession>A0A8J5I0B0</accession>
<proteinExistence type="predicted"/>
<comment type="caution">
    <text evidence="1">The sequence shown here is derived from an EMBL/GenBank/DDBJ whole genome shotgun (WGS) entry which is preliminary data.</text>
</comment>
<dbReference type="PANTHER" id="PTHR22931">
    <property type="entry name" value="PHOSPHOENOLPYRUVATE DIKINASE-RELATED"/>
    <property type="match status" value="1"/>
</dbReference>
<keyword evidence="2" id="KW-1185">Reference proteome</keyword>